<gene>
    <name evidence="2" type="ORF">A2765_04680</name>
</gene>
<dbReference type="Gene3D" id="3.30.2310.20">
    <property type="entry name" value="RelE-like"/>
    <property type="match status" value="1"/>
</dbReference>
<dbReference type="Proteomes" id="UP000176377">
    <property type="component" value="Unassembled WGS sequence"/>
</dbReference>
<dbReference type="SUPFAM" id="SSF143011">
    <property type="entry name" value="RelE-like"/>
    <property type="match status" value="1"/>
</dbReference>
<name>A0A1F6DFR1_9BACT</name>
<proteinExistence type="predicted"/>
<comment type="caution">
    <text evidence="2">The sequence shown here is derived from an EMBL/GenBank/DDBJ whole genome shotgun (WGS) entry which is preliminary data.</text>
</comment>
<dbReference type="InterPro" id="IPR004386">
    <property type="entry name" value="Toxin_YafQ-like"/>
</dbReference>
<keyword evidence="1" id="KW-1277">Toxin-antitoxin system</keyword>
<evidence type="ECO:0008006" key="4">
    <source>
        <dbReference type="Google" id="ProtNLM"/>
    </source>
</evidence>
<dbReference type="EMBL" id="MFLA01000016">
    <property type="protein sequence ID" value="OGG59852.1"/>
    <property type="molecule type" value="Genomic_DNA"/>
</dbReference>
<dbReference type="InterPro" id="IPR007712">
    <property type="entry name" value="RelE/ParE_toxin"/>
</dbReference>
<organism evidence="2 3">
    <name type="scientific">Candidatus Kaiserbacteria bacterium RIFCSPHIGHO2_01_FULL_56_24</name>
    <dbReference type="NCBI Taxonomy" id="1798487"/>
    <lineage>
        <taxon>Bacteria</taxon>
        <taxon>Candidatus Kaiseribacteriota</taxon>
    </lineage>
</organism>
<dbReference type="InterPro" id="IPR035093">
    <property type="entry name" value="RelE/ParE_toxin_dom_sf"/>
</dbReference>
<dbReference type="NCBIfam" id="TIGR02385">
    <property type="entry name" value="RelE_StbE"/>
    <property type="match status" value="1"/>
</dbReference>
<accession>A0A1F6DFR1</accession>
<evidence type="ECO:0000256" key="1">
    <source>
        <dbReference type="ARBA" id="ARBA00022649"/>
    </source>
</evidence>
<protein>
    <recommendedName>
        <fullName evidence="4">Type II toxin-antitoxin system mRNA interferase toxin, RelE/StbE family</fullName>
    </recommendedName>
</protein>
<evidence type="ECO:0000313" key="2">
    <source>
        <dbReference type="EMBL" id="OGG59852.1"/>
    </source>
</evidence>
<dbReference type="AlphaFoldDB" id="A0A1F6DFR1"/>
<sequence length="87" mass="10187">MYIYYTTTFKKMYKKLSKQVRKKADERLTLFSADPFHPLLNNHPLADEYRGCRSINVTGDFQIVYRERGKDTISLEAIGTHHQLYGG</sequence>
<dbReference type="Pfam" id="PF15738">
    <property type="entry name" value="YafQ_toxin"/>
    <property type="match status" value="1"/>
</dbReference>
<reference evidence="2 3" key="1">
    <citation type="journal article" date="2016" name="Nat. Commun.">
        <title>Thousands of microbial genomes shed light on interconnected biogeochemical processes in an aquifer system.</title>
        <authorList>
            <person name="Anantharaman K."/>
            <person name="Brown C.T."/>
            <person name="Hug L.A."/>
            <person name="Sharon I."/>
            <person name="Castelle C.J."/>
            <person name="Probst A.J."/>
            <person name="Thomas B.C."/>
            <person name="Singh A."/>
            <person name="Wilkins M.J."/>
            <person name="Karaoz U."/>
            <person name="Brodie E.L."/>
            <person name="Williams K.H."/>
            <person name="Hubbard S.S."/>
            <person name="Banfield J.F."/>
        </authorList>
    </citation>
    <scope>NUCLEOTIDE SEQUENCE [LARGE SCALE GENOMIC DNA]</scope>
</reference>
<evidence type="ECO:0000313" key="3">
    <source>
        <dbReference type="Proteomes" id="UP000176377"/>
    </source>
</evidence>